<dbReference type="EMBL" id="JAIWYP010000008">
    <property type="protein sequence ID" value="KAH3790535.1"/>
    <property type="molecule type" value="Genomic_DNA"/>
</dbReference>
<gene>
    <name evidence="1" type="ORF">DPMN_168737</name>
</gene>
<accession>A0A9D4IXI4</accession>
<organism evidence="1 2">
    <name type="scientific">Dreissena polymorpha</name>
    <name type="common">Zebra mussel</name>
    <name type="synonym">Mytilus polymorpha</name>
    <dbReference type="NCBI Taxonomy" id="45954"/>
    <lineage>
        <taxon>Eukaryota</taxon>
        <taxon>Metazoa</taxon>
        <taxon>Spiralia</taxon>
        <taxon>Lophotrochozoa</taxon>
        <taxon>Mollusca</taxon>
        <taxon>Bivalvia</taxon>
        <taxon>Autobranchia</taxon>
        <taxon>Heteroconchia</taxon>
        <taxon>Euheterodonta</taxon>
        <taxon>Imparidentia</taxon>
        <taxon>Neoheterodontei</taxon>
        <taxon>Myida</taxon>
        <taxon>Dreissenoidea</taxon>
        <taxon>Dreissenidae</taxon>
        <taxon>Dreissena</taxon>
    </lineage>
</organism>
<keyword evidence="2" id="KW-1185">Reference proteome</keyword>
<reference evidence="1" key="2">
    <citation type="submission" date="2020-11" db="EMBL/GenBank/DDBJ databases">
        <authorList>
            <person name="McCartney M.A."/>
            <person name="Auch B."/>
            <person name="Kono T."/>
            <person name="Mallez S."/>
            <person name="Becker A."/>
            <person name="Gohl D.M."/>
            <person name="Silverstein K.A.T."/>
            <person name="Koren S."/>
            <person name="Bechman K.B."/>
            <person name="Herman A."/>
            <person name="Abrahante J.E."/>
            <person name="Garbe J."/>
        </authorList>
    </citation>
    <scope>NUCLEOTIDE SEQUENCE</scope>
    <source>
        <strain evidence="1">Duluth1</strain>
        <tissue evidence="1">Whole animal</tissue>
    </source>
</reference>
<name>A0A9D4IXI4_DREPO</name>
<sequence>MKEKPKDAAGSSNNDFIVGTITITDKVGIHQIVVITMVQIVVVTVVEIVVDTVVETASERVVIITHLKINKSLDSSVVGQTGEVNIGNRPTAIADRMEGKANEGSAVICGVTTNVLVDSGSMVTLVSESFYNSLEPKPELCSMSCFNLDLIGVCGTCLPY</sequence>
<dbReference type="AlphaFoldDB" id="A0A9D4IXI4"/>
<evidence type="ECO:0000313" key="2">
    <source>
        <dbReference type="Proteomes" id="UP000828390"/>
    </source>
</evidence>
<evidence type="ECO:0000313" key="1">
    <source>
        <dbReference type="EMBL" id="KAH3790535.1"/>
    </source>
</evidence>
<comment type="caution">
    <text evidence="1">The sequence shown here is derived from an EMBL/GenBank/DDBJ whole genome shotgun (WGS) entry which is preliminary data.</text>
</comment>
<protein>
    <submittedName>
        <fullName evidence="1">Uncharacterized protein</fullName>
    </submittedName>
</protein>
<reference evidence="1" key="1">
    <citation type="journal article" date="2019" name="bioRxiv">
        <title>The Genome of the Zebra Mussel, Dreissena polymorpha: A Resource for Invasive Species Research.</title>
        <authorList>
            <person name="McCartney M.A."/>
            <person name="Auch B."/>
            <person name="Kono T."/>
            <person name="Mallez S."/>
            <person name="Zhang Y."/>
            <person name="Obille A."/>
            <person name="Becker A."/>
            <person name="Abrahante J.E."/>
            <person name="Garbe J."/>
            <person name="Badalamenti J.P."/>
            <person name="Herman A."/>
            <person name="Mangelson H."/>
            <person name="Liachko I."/>
            <person name="Sullivan S."/>
            <person name="Sone E.D."/>
            <person name="Koren S."/>
            <person name="Silverstein K.A.T."/>
            <person name="Beckman K.B."/>
            <person name="Gohl D.M."/>
        </authorList>
    </citation>
    <scope>NUCLEOTIDE SEQUENCE</scope>
    <source>
        <strain evidence="1">Duluth1</strain>
        <tissue evidence="1">Whole animal</tissue>
    </source>
</reference>
<proteinExistence type="predicted"/>
<dbReference type="Proteomes" id="UP000828390">
    <property type="component" value="Unassembled WGS sequence"/>
</dbReference>